<proteinExistence type="predicted"/>
<protein>
    <submittedName>
        <fullName evidence="1">Uncharacterized protein</fullName>
    </submittedName>
</protein>
<evidence type="ECO:0000313" key="1">
    <source>
        <dbReference type="EMBL" id="PXV67211.1"/>
    </source>
</evidence>
<reference evidence="1 2" key="1">
    <citation type="submission" date="2018-04" db="EMBL/GenBank/DDBJ databases">
        <title>Genomic Encyclopedia of Type Strains, Phase IV (KMG-IV): sequencing the most valuable type-strain genomes for metagenomic binning, comparative biology and taxonomic classification.</title>
        <authorList>
            <person name="Goeker M."/>
        </authorList>
    </citation>
    <scope>NUCLEOTIDE SEQUENCE [LARGE SCALE GENOMIC DNA]</scope>
    <source>
        <strain evidence="1 2">DSM 104150</strain>
    </source>
</reference>
<dbReference type="Proteomes" id="UP000248330">
    <property type="component" value="Unassembled WGS sequence"/>
</dbReference>
<keyword evidence="2" id="KW-1185">Reference proteome</keyword>
<gene>
    <name evidence="1" type="ORF">C8D93_106188</name>
</gene>
<evidence type="ECO:0000313" key="2">
    <source>
        <dbReference type="Proteomes" id="UP000248330"/>
    </source>
</evidence>
<dbReference type="AlphaFoldDB" id="A0A318E863"/>
<sequence length="48" mass="5264">MAQRSAVRIGGPAIHGRAFGISASATGTRRDTIPHRIDSFVKPETMRW</sequence>
<comment type="caution">
    <text evidence="1">The sequence shown here is derived from an EMBL/GenBank/DDBJ whole genome shotgun (WGS) entry which is preliminary data.</text>
</comment>
<organism evidence="1 2">
    <name type="scientific">Sinimarinibacterium flocculans</name>
    <dbReference type="NCBI Taxonomy" id="985250"/>
    <lineage>
        <taxon>Bacteria</taxon>
        <taxon>Pseudomonadati</taxon>
        <taxon>Pseudomonadota</taxon>
        <taxon>Gammaproteobacteria</taxon>
        <taxon>Nevskiales</taxon>
        <taxon>Nevskiaceae</taxon>
        <taxon>Sinimarinibacterium</taxon>
    </lineage>
</organism>
<dbReference type="EMBL" id="QICN01000006">
    <property type="protein sequence ID" value="PXV67211.1"/>
    <property type="molecule type" value="Genomic_DNA"/>
</dbReference>
<name>A0A318E863_9GAMM</name>
<accession>A0A318E863</accession>